<dbReference type="EC" id="1.14.19.-" evidence="3"/>
<comment type="caution">
    <text evidence="3">The sequence shown here is derived from an EMBL/GenBank/DDBJ whole genome shotgun (WGS) entry which is preliminary data.</text>
</comment>
<keyword evidence="1" id="KW-1133">Transmembrane helix</keyword>
<keyword evidence="1" id="KW-0472">Membrane</keyword>
<keyword evidence="3" id="KW-0560">Oxidoreductase</keyword>
<evidence type="ECO:0000313" key="3">
    <source>
        <dbReference type="EMBL" id="MDO6415022.1"/>
    </source>
</evidence>
<reference evidence="3" key="1">
    <citation type="submission" date="2023-07" db="EMBL/GenBank/DDBJ databases">
        <authorList>
            <person name="Kim M."/>
        </authorList>
    </citation>
    <scope>NUCLEOTIDE SEQUENCE</scope>
    <source>
        <strain evidence="3">BIUV-7</strain>
    </source>
</reference>
<dbReference type="GO" id="GO:0016491">
    <property type="term" value="F:oxidoreductase activity"/>
    <property type="evidence" value="ECO:0007669"/>
    <property type="project" value="UniProtKB-KW"/>
</dbReference>
<gene>
    <name evidence="3" type="ORF">Q4F19_11575</name>
</gene>
<dbReference type="InterPro" id="IPR005804">
    <property type="entry name" value="FA_desaturase_dom"/>
</dbReference>
<evidence type="ECO:0000259" key="2">
    <source>
        <dbReference type="Pfam" id="PF00487"/>
    </source>
</evidence>
<sequence>MRGPARASRISAVEWPTLLLAVAVYGGWLLATLYHAGLPGWLLPFVGGWLIAWQGSLQHETIHGHPTPNRTVNALIGAAPLSLWLPYAVYRRTHLAHHATEAVTDPFEDPESRYLADDERLWTRAALLLEATQATLAGRLLLGPPVTIGRSLIGESARLVRTPIAVLRDWLPHLAGVALVLIWLDHVGLTLGRYGLCFVYPGTALSLLRSFAEHRADPLPDHRVAIVERAGPFALLFLHNNLHAAHHRAPGLPWFRLPGFYRANRSSLLAGNGGLIYAGYRDVARRYLLHAHDTLIHPDHARPAP</sequence>
<organism evidence="3 4">
    <name type="scientific">Sphingomonas natans</name>
    <dbReference type="NCBI Taxonomy" id="3063330"/>
    <lineage>
        <taxon>Bacteria</taxon>
        <taxon>Pseudomonadati</taxon>
        <taxon>Pseudomonadota</taxon>
        <taxon>Alphaproteobacteria</taxon>
        <taxon>Sphingomonadales</taxon>
        <taxon>Sphingomonadaceae</taxon>
        <taxon>Sphingomonas</taxon>
    </lineage>
</organism>
<feature type="transmembrane region" description="Helical" evidence="1">
    <location>
        <begin position="12"/>
        <end position="30"/>
    </location>
</feature>
<dbReference type="Pfam" id="PF00487">
    <property type="entry name" value="FA_desaturase"/>
    <property type="match status" value="1"/>
</dbReference>
<evidence type="ECO:0000313" key="4">
    <source>
        <dbReference type="Proteomes" id="UP001169764"/>
    </source>
</evidence>
<feature type="domain" description="Fatty acid desaturase" evidence="2">
    <location>
        <begin position="39"/>
        <end position="268"/>
    </location>
</feature>
<protein>
    <submittedName>
        <fullName evidence="3">Fatty acid desaturase</fullName>
        <ecNumber evidence="3">1.14.19.-</ecNumber>
    </submittedName>
</protein>
<evidence type="ECO:0000256" key="1">
    <source>
        <dbReference type="SAM" id="Phobius"/>
    </source>
</evidence>
<dbReference type="EMBL" id="JAUOTP010000004">
    <property type="protein sequence ID" value="MDO6415022.1"/>
    <property type="molecule type" value="Genomic_DNA"/>
</dbReference>
<accession>A0ABT8Y9L0</accession>
<proteinExistence type="predicted"/>
<keyword evidence="4" id="KW-1185">Reference proteome</keyword>
<dbReference type="Proteomes" id="UP001169764">
    <property type="component" value="Unassembled WGS sequence"/>
</dbReference>
<keyword evidence="1" id="KW-0812">Transmembrane</keyword>
<name>A0ABT8Y9L0_9SPHN</name>
<dbReference type="RefSeq" id="WP_303542697.1">
    <property type="nucleotide sequence ID" value="NZ_JAUOTP010000004.1"/>
</dbReference>